<dbReference type="Gene3D" id="3.10.450.50">
    <property type="match status" value="1"/>
</dbReference>
<dbReference type="EMBL" id="UOEB01000313">
    <property type="protein sequence ID" value="VAV86262.1"/>
    <property type="molecule type" value="Genomic_DNA"/>
</dbReference>
<accession>A0A3B0R160</accession>
<dbReference type="InterPro" id="IPR032710">
    <property type="entry name" value="NTF2-like_dom_sf"/>
</dbReference>
<dbReference type="SUPFAM" id="SSF54427">
    <property type="entry name" value="NTF2-like"/>
    <property type="match status" value="1"/>
</dbReference>
<evidence type="ECO:0008006" key="2">
    <source>
        <dbReference type="Google" id="ProtNLM"/>
    </source>
</evidence>
<organism evidence="1">
    <name type="scientific">hydrothermal vent metagenome</name>
    <dbReference type="NCBI Taxonomy" id="652676"/>
    <lineage>
        <taxon>unclassified sequences</taxon>
        <taxon>metagenomes</taxon>
        <taxon>ecological metagenomes</taxon>
    </lineage>
</organism>
<sequence length="171" mass="19589">MKKLILLGLTVILFASCKQTEQRYFDESAEIDTVKQLYQLVEEGNYDEARTFYNDTAKVFVNSSKAISPDEMTAANKKSRADFVMFTFKDSIYPEMVITKSGSTWVNTWPTWVGKVKGSDTEITLPLHLSFQFKDGKIVRYEGFWDNLPIYLEMQKVTANMESDDSEGEGE</sequence>
<proteinExistence type="predicted"/>
<gene>
    <name evidence="1" type="ORF">MNBD_BACTEROID02-1346</name>
</gene>
<dbReference type="AlphaFoldDB" id="A0A3B0R160"/>
<protein>
    <recommendedName>
        <fullName evidence="2">SnoaL-like domain-containing protein</fullName>
    </recommendedName>
</protein>
<reference evidence="1" key="1">
    <citation type="submission" date="2018-06" db="EMBL/GenBank/DDBJ databases">
        <authorList>
            <person name="Zhirakovskaya E."/>
        </authorList>
    </citation>
    <scope>NUCLEOTIDE SEQUENCE</scope>
</reference>
<name>A0A3B0R160_9ZZZZ</name>
<dbReference type="PROSITE" id="PS51257">
    <property type="entry name" value="PROKAR_LIPOPROTEIN"/>
    <property type="match status" value="1"/>
</dbReference>
<evidence type="ECO:0000313" key="1">
    <source>
        <dbReference type="EMBL" id="VAV86262.1"/>
    </source>
</evidence>